<accession>A0A084WAY8</accession>
<gene>
    <name evidence="1" type="ORF">ZHAS_00015628</name>
</gene>
<proteinExistence type="predicted"/>
<dbReference type="VEuPathDB" id="VectorBase:ASIC015628"/>
<reference evidence="2" key="2">
    <citation type="submission" date="2020-05" db="UniProtKB">
        <authorList>
            <consortium name="EnsemblMetazoa"/>
        </authorList>
    </citation>
    <scope>IDENTIFICATION</scope>
</reference>
<name>A0A084WAY8_ANOSI</name>
<sequence length="151" mass="17061">MTSKPPIPSVHRTLTAVECTFTERPGAWRESVLGISDQKRNSCNSCNIYELSAAHQRKSLDPMCATNPLSVRETDLFSHRSETRANPYVNTSPGSERVGRLEWEVGNRTGSGNATDGRRKEQLYAPPPYSHTFFVRHPSENQTAIPFELWR</sequence>
<dbReference type="EMBL" id="ATLV01022294">
    <property type="status" value="NOT_ANNOTATED_CDS"/>
    <property type="molecule type" value="Genomic_DNA"/>
</dbReference>
<dbReference type="EnsemblMetazoa" id="ASIC015628-RA">
    <property type="protein sequence ID" value="ASIC015628-PA"/>
    <property type="gene ID" value="ASIC015628"/>
</dbReference>
<dbReference type="Proteomes" id="UP000030765">
    <property type="component" value="Unassembled WGS sequence"/>
</dbReference>
<evidence type="ECO:0000313" key="3">
    <source>
        <dbReference type="Proteomes" id="UP000030765"/>
    </source>
</evidence>
<organism evidence="1">
    <name type="scientific">Anopheles sinensis</name>
    <name type="common">Mosquito</name>
    <dbReference type="NCBI Taxonomy" id="74873"/>
    <lineage>
        <taxon>Eukaryota</taxon>
        <taxon>Metazoa</taxon>
        <taxon>Ecdysozoa</taxon>
        <taxon>Arthropoda</taxon>
        <taxon>Hexapoda</taxon>
        <taxon>Insecta</taxon>
        <taxon>Pterygota</taxon>
        <taxon>Neoptera</taxon>
        <taxon>Endopterygota</taxon>
        <taxon>Diptera</taxon>
        <taxon>Nematocera</taxon>
        <taxon>Culicoidea</taxon>
        <taxon>Culicidae</taxon>
        <taxon>Anophelinae</taxon>
        <taxon>Anopheles</taxon>
    </lineage>
</organism>
<reference evidence="1 3" key="1">
    <citation type="journal article" date="2014" name="BMC Genomics">
        <title>Genome sequence of Anopheles sinensis provides insight into genetics basis of mosquito competence for malaria parasites.</title>
        <authorList>
            <person name="Zhou D."/>
            <person name="Zhang D."/>
            <person name="Ding G."/>
            <person name="Shi L."/>
            <person name="Hou Q."/>
            <person name="Ye Y."/>
            <person name="Xu Y."/>
            <person name="Zhou H."/>
            <person name="Xiong C."/>
            <person name="Li S."/>
            <person name="Yu J."/>
            <person name="Hong S."/>
            <person name="Yu X."/>
            <person name="Zou P."/>
            <person name="Chen C."/>
            <person name="Chang X."/>
            <person name="Wang W."/>
            <person name="Lv Y."/>
            <person name="Sun Y."/>
            <person name="Ma L."/>
            <person name="Shen B."/>
            <person name="Zhu C."/>
        </authorList>
    </citation>
    <scope>NUCLEOTIDE SEQUENCE [LARGE SCALE GENOMIC DNA]</scope>
</reference>
<protein>
    <submittedName>
        <fullName evidence="1 2">Uncharacterized protein</fullName>
    </submittedName>
</protein>
<evidence type="ECO:0000313" key="2">
    <source>
        <dbReference type="EnsemblMetazoa" id="ASIC015628-PA"/>
    </source>
</evidence>
<dbReference type="AlphaFoldDB" id="A0A084WAY8"/>
<evidence type="ECO:0000313" key="1">
    <source>
        <dbReference type="EMBL" id="KFB47382.1"/>
    </source>
</evidence>
<keyword evidence="3" id="KW-1185">Reference proteome</keyword>
<dbReference type="EMBL" id="KE525331">
    <property type="protein sequence ID" value="KFB47382.1"/>
    <property type="molecule type" value="Genomic_DNA"/>
</dbReference>